<keyword evidence="3" id="KW-1185">Reference proteome</keyword>
<dbReference type="Gene3D" id="2.80.10.50">
    <property type="match status" value="1"/>
</dbReference>
<dbReference type="AlphaFoldDB" id="A0A937RF45"/>
<keyword evidence="1" id="KW-0732">Signal</keyword>
<dbReference type="SUPFAM" id="SSF50370">
    <property type="entry name" value="Ricin B-like lectins"/>
    <property type="match status" value="1"/>
</dbReference>
<protein>
    <recommendedName>
        <fullName evidence="4">Ricin B lectin domain-containing protein</fullName>
    </recommendedName>
</protein>
<accession>A0A937RF45</accession>
<reference evidence="2" key="1">
    <citation type="submission" date="2020-12" db="EMBL/GenBank/DDBJ databases">
        <title>Genomic characterization of non-nitrogen-fixing Frankia strains.</title>
        <authorList>
            <person name="Carlos-Shanley C."/>
            <person name="Guerra T."/>
            <person name="Hahn D."/>
        </authorList>
    </citation>
    <scope>NUCLEOTIDE SEQUENCE</scope>
    <source>
        <strain evidence="2">CN6</strain>
    </source>
</reference>
<name>A0A937RF45_9ACTN</name>
<dbReference type="InterPro" id="IPR035992">
    <property type="entry name" value="Ricin_B-like_lectins"/>
</dbReference>
<dbReference type="CDD" id="cd00161">
    <property type="entry name" value="beta-trefoil_Ricin-like"/>
    <property type="match status" value="1"/>
</dbReference>
<feature type="chain" id="PRO_5037529118" description="Ricin B lectin domain-containing protein" evidence="1">
    <location>
        <begin position="27"/>
        <end position="167"/>
    </location>
</feature>
<comment type="caution">
    <text evidence="2">The sequence shown here is derived from an EMBL/GenBank/DDBJ whole genome shotgun (WGS) entry which is preliminary data.</text>
</comment>
<dbReference type="PROSITE" id="PS50231">
    <property type="entry name" value="RICIN_B_LECTIN"/>
    <property type="match status" value="1"/>
</dbReference>
<dbReference type="RefSeq" id="WP_202999244.1">
    <property type="nucleotide sequence ID" value="NZ_JADWYU010000018.1"/>
</dbReference>
<gene>
    <name evidence="2" type="ORF">I7412_17245</name>
</gene>
<organism evidence="2 3">
    <name type="scientific">Frankia nepalensis</name>
    <dbReference type="NCBI Taxonomy" id="1836974"/>
    <lineage>
        <taxon>Bacteria</taxon>
        <taxon>Bacillati</taxon>
        <taxon>Actinomycetota</taxon>
        <taxon>Actinomycetes</taxon>
        <taxon>Frankiales</taxon>
        <taxon>Frankiaceae</taxon>
        <taxon>Frankia</taxon>
    </lineage>
</organism>
<evidence type="ECO:0000256" key="1">
    <source>
        <dbReference type="SAM" id="SignalP"/>
    </source>
</evidence>
<dbReference type="Proteomes" id="UP000604475">
    <property type="component" value="Unassembled WGS sequence"/>
</dbReference>
<feature type="signal peptide" evidence="1">
    <location>
        <begin position="1"/>
        <end position="26"/>
    </location>
</feature>
<evidence type="ECO:0000313" key="2">
    <source>
        <dbReference type="EMBL" id="MBL7628872.1"/>
    </source>
</evidence>
<dbReference type="EMBL" id="JAEACQ010000196">
    <property type="protein sequence ID" value="MBL7628872.1"/>
    <property type="molecule type" value="Genomic_DNA"/>
</dbReference>
<sequence>MRRLMLLPVAVAAAVLGVALAPPALAAPVHIENWNNICLGIHGSSIYPGSPAAVGTCVNTPTQNWDKINLVPLNKGGTTVIAMQFRNRTVNQLCLGVTGVPTTGDKALVQGACQPTSDLSQLWYWSSSSPSWNQLKNAKSDKCAGISGTRVYEQPCVSGAHQLWKTY</sequence>
<proteinExistence type="predicted"/>
<evidence type="ECO:0000313" key="3">
    <source>
        <dbReference type="Proteomes" id="UP000604475"/>
    </source>
</evidence>
<evidence type="ECO:0008006" key="4">
    <source>
        <dbReference type="Google" id="ProtNLM"/>
    </source>
</evidence>